<dbReference type="SUPFAM" id="SSF55073">
    <property type="entry name" value="Nucleotide cyclase"/>
    <property type="match status" value="1"/>
</dbReference>
<dbReference type="PANTHER" id="PTHR44757">
    <property type="entry name" value="DIGUANYLATE CYCLASE DGCP"/>
    <property type="match status" value="1"/>
</dbReference>
<accession>A0A1Y1SC11</accession>
<protein>
    <submittedName>
        <fullName evidence="5">PAS/PAC sensor(S)-containing diguanylate cyclase/phosphodiesterase</fullName>
    </submittedName>
</protein>
<dbReference type="AlphaFoldDB" id="A0A1Y1SC11"/>
<evidence type="ECO:0000259" key="2">
    <source>
        <dbReference type="PROSITE" id="PS50112"/>
    </source>
</evidence>
<dbReference type="InterPro" id="IPR035919">
    <property type="entry name" value="EAL_sf"/>
</dbReference>
<feature type="domain" description="EAL" evidence="3">
    <location>
        <begin position="782"/>
        <end position="1032"/>
    </location>
</feature>
<dbReference type="Pfam" id="PF00989">
    <property type="entry name" value="PAS"/>
    <property type="match status" value="1"/>
</dbReference>
<dbReference type="RefSeq" id="WP_083562264.1">
    <property type="nucleotide sequence ID" value="NZ_AQQV01000003.1"/>
</dbReference>
<dbReference type="Pfam" id="PF00990">
    <property type="entry name" value="GGDEF"/>
    <property type="match status" value="1"/>
</dbReference>
<dbReference type="PROSITE" id="PS50887">
    <property type="entry name" value="GGDEF"/>
    <property type="match status" value="1"/>
</dbReference>
<organism evidence="5 6">
    <name type="scientific">Oceanococcus atlanticus</name>
    <dbReference type="NCBI Taxonomy" id="1317117"/>
    <lineage>
        <taxon>Bacteria</taxon>
        <taxon>Pseudomonadati</taxon>
        <taxon>Pseudomonadota</taxon>
        <taxon>Gammaproteobacteria</taxon>
        <taxon>Chromatiales</taxon>
        <taxon>Oceanococcaceae</taxon>
        <taxon>Oceanococcus</taxon>
    </lineage>
</organism>
<dbReference type="STRING" id="1317117.ATO7_12633"/>
<gene>
    <name evidence="5" type="ORF">ATO7_12633</name>
</gene>
<dbReference type="CDD" id="cd01949">
    <property type="entry name" value="GGDEF"/>
    <property type="match status" value="1"/>
</dbReference>
<dbReference type="SUPFAM" id="SSF55785">
    <property type="entry name" value="PYP-like sensor domain (PAS domain)"/>
    <property type="match status" value="1"/>
</dbReference>
<keyword evidence="1" id="KW-0472">Membrane</keyword>
<feature type="transmembrane region" description="Helical" evidence="1">
    <location>
        <begin position="20"/>
        <end position="42"/>
    </location>
</feature>
<dbReference type="PROSITE" id="PS50112">
    <property type="entry name" value="PAS"/>
    <property type="match status" value="1"/>
</dbReference>
<dbReference type="NCBIfam" id="TIGR00254">
    <property type="entry name" value="GGDEF"/>
    <property type="match status" value="1"/>
</dbReference>
<dbReference type="PROSITE" id="PS50883">
    <property type="entry name" value="EAL"/>
    <property type="match status" value="1"/>
</dbReference>
<dbReference type="InterPro" id="IPR000160">
    <property type="entry name" value="GGDEF_dom"/>
</dbReference>
<dbReference type="GO" id="GO:0006355">
    <property type="term" value="P:regulation of DNA-templated transcription"/>
    <property type="evidence" value="ECO:0007669"/>
    <property type="project" value="InterPro"/>
</dbReference>
<proteinExistence type="predicted"/>
<evidence type="ECO:0000256" key="1">
    <source>
        <dbReference type="SAM" id="Phobius"/>
    </source>
</evidence>
<feature type="transmembrane region" description="Helical" evidence="1">
    <location>
        <begin position="386"/>
        <end position="407"/>
    </location>
</feature>
<comment type="caution">
    <text evidence="5">The sequence shown here is derived from an EMBL/GenBank/DDBJ whole genome shotgun (WGS) entry which is preliminary data.</text>
</comment>
<dbReference type="InterPro" id="IPR035965">
    <property type="entry name" value="PAS-like_dom_sf"/>
</dbReference>
<keyword evidence="1" id="KW-1133">Transmembrane helix</keyword>
<dbReference type="InterPro" id="IPR001633">
    <property type="entry name" value="EAL_dom"/>
</dbReference>
<dbReference type="SMART" id="SM00267">
    <property type="entry name" value="GGDEF"/>
    <property type="match status" value="1"/>
</dbReference>
<dbReference type="Gene3D" id="3.20.20.450">
    <property type="entry name" value="EAL domain"/>
    <property type="match status" value="1"/>
</dbReference>
<dbReference type="Proteomes" id="UP000192342">
    <property type="component" value="Unassembled WGS sequence"/>
</dbReference>
<dbReference type="Gene3D" id="3.30.450.20">
    <property type="entry name" value="PAS domain"/>
    <property type="match status" value="2"/>
</dbReference>
<dbReference type="InterPro" id="IPR000014">
    <property type="entry name" value="PAS"/>
</dbReference>
<reference evidence="5 6" key="1">
    <citation type="submission" date="2013-04" db="EMBL/GenBank/DDBJ databases">
        <title>Oceanococcus atlanticus 22II-S10r2 Genome Sequencing.</title>
        <authorList>
            <person name="Lai Q."/>
            <person name="Li G."/>
            <person name="Shao Z."/>
        </authorList>
    </citation>
    <scope>NUCLEOTIDE SEQUENCE [LARGE SCALE GENOMIC DNA]</scope>
    <source>
        <strain evidence="5 6">22II-S10r2</strain>
    </source>
</reference>
<dbReference type="CDD" id="cd01948">
    <property type="entry name" value="EAL"/>
    <property type="match status" value="1"/>
</dbReference>
<feature type="domain" description="PAS" evidence="2">
    <location>
        <begin position="483"/>
        <end position="521"/>
    </location>
</feature>
<feature type="domain" description="GGDEF" evidence="4">
    <location>
        <begin position="639"/>
        <end position="772"/>
    </location>
</feature>
<dbReference type="InterPro" id="IPR043128">
    <property type="entry name" value="Rev_trsase/Diguanyl_cyclase"/>
</dbReference>
<dbReference type="Gene3D" id="3.30.70.270">
    <property type="match status" value="1"/>
</dbReference>
<evidence type="ECO:0000313" key="5">
    <source>
        <dbReference type="EMBL" id="ORE86142.1"/>
    </source>
</evidence>
<dbReference type="InterPro" id="IPR029787">
    <property type="entry name" value="Nucleotide_cyclase"/>
</dbReference>
<dbReference type="InterPro" id="IPR052155">
    <property type="entry name" value="Biofilm_reg_signaling"/>
</dbReference>
<dbReference type="InterPro" id="IPR013767">
    <property type="entry name" value="PAS_fold"/>
</dbReference>
<dbReference type="OrthoDB" id="9787514at2"/>
<sequence>MSALENPPHSSVKLPGLRSLRFSVLARNLSLIALVGGAAVLVNMQLLYAPLQQTHEALEQEQAHVLRASFQAAFEGAQNLSVALNAAVDSVWGERNRSMAVGRAILANAQQSQAIVGAALWVDPRYFSAAKRCGSSGDWLDVCAPDINEPLPQRISSIYWQLSNTASAETSEPVGQVMVSSVEQDTGIWLLALQSHRHRGCFWSGVYRETYLDRDVMACLIPLRRGERLVGVSAVLLDPTLMPAALKQPSTGEFVLVGTDARVLATNLPGLKAGVALTQPSGVDARLAAAAQALKRDAEQRKLQARSLVADWDTRIAALAKLDDSLSQEKLEQTLTDVGLAGLDDSNNVIAGMRIGDTTRYELGGGKTLLILGDSQAQWAGLPRSLWMALLASLGLLACAVLLYHLLTTRLSITPLRRLIRQLDSSADDTPVEVGGSAEFVVLSQLLNLRHARVRELLKRDAGFQAAQQARSASRDDDAGWAVVDALPDAVVVANADGQIQYLNRAAETLCGHNLAQAQNRPFDKTFNVLDRRGKRPLGHLAQAATNVSQRDEPPLFATVRDAQQRNWPVAISRRVLQAGPDNSAAMVLVLHATRRGKATREDNNPAATERDALTGCLSRLAFEAELQARCEAAKTDNTTFALLYLDVDRMSTLNKTSGKAAGDEFLRQLSRLIQSDVGEPNPVYRLHDDKFAVLLNTADPAEAQVVAELLRADISSWKFEHADQQHAASVSIGLVHVSGQSGRAVDVLRQASELSQQAQQQGGGRVSASQIQTRRQPLRDERSWLAALTQGLAQDRFRLSTQKIQPLQQNNEATQAFDTVLSFEDDEGVELPAASFMPIAARHDLVQQLDRWMVARMLNQLAQDADTLATMAFCSIPLSVRSMQSPHFLDFLFEHLKSSGVKPDKICFDLNENDVQGQISSVRSFCHTMSQVGCRLSLSGVSTRPGSYELIKQLPVQLVRFDPLLTRQIDTDAVERLATESLHRIVYTLGKQSMVTQVHSENLLKLVQKIGIHYAQGDAVAAVSRKPFSDQ</sequence>
<dbReference type="EMBL" id="AQQV01000003">
    <property type="protein sequence ID" value="ORE86142.1"/>
    <property type="molecule type" value="Genomic_DNA"/>
</dbReference>
<dbReference type="SUPFAM" id="SSF141868">
    <property type="entry name" value="EAL domain-like"/>
    <property type="match status" value="1"/>
</dbReference>
<dbReference type="SMART" id="SM00052">
    <property type="entry name" value="EAL"/>
    <property type="match status" value="1"/>
</dbReference>
<dbReference type="CDD" id="cd00130">
    <property type="entry name" value="PAS"/>
    <property type="match status" value="1"/>
</dbReference>
<keyword evidence="1" id="KW-0812">Transmembrane</keyword>
<dbReference type="Pfam" id="PF00563">
    <property type="entry name" value="EAL"/>
    <property type="match status" value="1"/>
</dbReference>
<dbReference type="PANTHER" id="PTHR44757:SF2">
    <property type="entry name" value="BIOFILM ARCHITECTURE MAINTENANCE PROTEIN MBAA"/>
    <property type="match status" value="1"/>
</dbReference>
<evidence type="ECO:0000259" key="4">
    <source>
        <dbReference type="PROSITE" id="PS50887"/>
    </source>
</evidence>
<evidence type="ECO:0000259" key="3">
    <source>
        <dbReference type="PROSITE" id="PS50883"/>
    </source>
</evidence>
<evidence type="ECO:0000313" key="6">
    <source>
        <dbReference type="Proteomes" id="UP000192342"/>
    </source>
</evidence>
<name>A0A1Y1SC11_9GAMM</name>
<keyword evidence="6" id="KW-1185">Reference proteome</keyword>